<feature type="domain" description="AMP-binding enzyme C-terminal" evidence="16">
    <location>
        <begin position="479"/>
        <end position="553"/>
    </location>
</feature>
<evidence type="ECO:0000256" key="2">
    <source>
        <dbReference type="ARBA" id="ARBA00004170"/>
    </source>
</evidence>
<dbReference type="InterPro" id="IPR025110">
    <property type="entry name" value="AMP-bd_C"/>
</dbReference>
<evidence type="ECO:0000256" key="10">
    <source>
        <dbReference type="ARBA" id="ARBA00023098"/>
    </source>
</evidence>
<dbReference type="PROSITE" id="PS00455">
    <property type="entry name" value="AMP_BINDING"/>
    <property type="match status" value="1"/>
</dbReference>
<name>A0A2U8FVV3_9BURK</name>
<dbReference type="Proteomes" id="UP000244892">
    <property type="component" value="Chromosome"/>
</dbReference>
<dbReference type="InterPro" id="IPR020845">
    <property type="entry name" value="AMP-binding_CS"/>
</dbReference>
<keyword evidence="9" id="KW-0460">Magnesium</keyword>
<dbReference type="Pfam" id="PF00501">
    <property type="entry name" value="AMP-binding"/>
    <property type="match status" value="1"/>
</dbReference>
<evidence type="ECO:0000256" key="6">
    <source>
        <dbReference type="ARBA" id="ARBA00022741"/>
    </source>
</evidence>
<keyword evidence="18" id="KW-1185">Reference proteome</keyword>
<dbReference type="GO" id="GO:0016020">
    <property type="term" value="C:membrane"/>
    <property type="evidence" value="ECO:0007669"/>
    <property type="project" value="UniProtKB-SubCell"/>
</dbReference>
<evidence type="ECO:0000256" key="1">
    <source>
        <dbReference type="ARBA" id="ARBA00001946"/>
    </source>
</evidence>
<feature type="domain" description="AMP-dependent synthetase/ligase" evidence="15">
    <location>
        <begin position="34"/>
        <end position="428"/>
    </location>
</feature>
<evidence type="ECO:0000256" key="11">
    <source>
        <dbReference type="ARBA" id="ARBA00023136"/>
    </source>
</evidence>
<keyword evidence="6" id="KW-0547">Nucleotide-binding</keyword>
<evidence type="ECO:0000256" key="13">
    <source>
        <dbReference type="ARBA" id="ARBA00039545"/>
    </source>
</evidence>
<comment type="subcellular location">
    <subcellularLocation>
        <location evidence="2">Membrane</location>
        <topology evidence="2">Peripheral membrane protein</topology>
    </subcellularLocation>
</comment>
<dbReference type="PANTHER" id="PTHR43767:SF8">
    <property type="entry name" value="LONG-CHAIN-FATTY-ACID--COA LIGASE"/>
    <property type="match status" value="1"/>
</dbReference>
<keyword evidence="10" id="KW-0443">Lipid metabolism</keyword>
<evidence type="ECO:0000256" key="7">
    <source>
        <dbReference type="ARBA" id="ARBA00022832"/>
    </source>
</evidence>
<dbReference type="InterPro" id="IPR042099">
    <property type="entry name" value="ANL_N_sf"/>
</dbReference>
<evidence type="ECO:0000313" key="18">
    <source>
        <dbReference type="Proteomes" id="UP000244892"/>
    </source>
</evidence>
<dbReference type="EC" id="6.2.1.3" evidence="12"/>
<dbReference type="FunFam" id="3.30.300.30:FF:000006">
    <property type="entry name" value="Long-chain-fatty-acid--CoA ligase FadD"/>
    <property type="match status" value="1"/>
</dbReference>
<evidence type="ECO:0000313" key="17">
    <source>
        <dbReference type="EMBL" id="AWI54336.1"/>
    </source>
</evidence>
<dbReference type="InterPro" id="IPR045851">
    <property type="entry name" value="AMP-bd_C_sf"/>
</dbReference>
<reference evidence="17 18" key="1">
    <citation type="submission" date="2018-05" db="EMBL/GenBank/DDBJ databases">
        <title>complete genome sequence of Aquabacterium olei NBRC 110486.</title>
        <authorList>
            <person name="Tang B."/>
            <person name="Chang J."/>
            <person name="Zhang L."/>
            <person name="Yang H."/>
        </authorList>
    </citation>
    <scope>NUCLEOTIDE SEQUENCE [LARGE SCALE GENOMIC DNA]</scope>
    <source>
        <strain evidence="17 18">NBRC 110486</strain>
    </source>
</reference>
<organism evidence="17 18">
    <name type="scientific">Aquabacterium olei</name>
    <dbReference type="NCBI Taxonomy" id="1296669"/>
    <lineage>
        <taxon>Bacteria</taxon>
        <taxon>Pseudomonadati</taxon>
        <taxon>Pseudomonadota</taxon>
        <taxon>Betaproteobacteria</taxon>
        <taxon>Burkholderiales</taxon>
        <taxon>Aquabacterium</taxon>
    </lineage>
</organism>
<dbReference type="EMBL" id="CP029210">
    <property type="protein sequence ID" value="AWI54336.1"/>
    <property type="molecule type" value="Genomic_DNA"/>
</dbReference>
<dbReference type="GO" id="GO:0005524">
    <property type="term" value="F:ATP binding"/>
    <property type="evidence" value="ECO:0007669"/>
    <property type="project" value="UniProtKB-KW"/>
</dbReference>
<dbReference type="OrthoDB" id="9766486at2"/>
<dbReference type="FunFam" id="3.40.50.12780:FF:000003">
    <property type="entry name" value="Long-chain-fatty-acid--CoA ligase FadD"/>
    <property type="match status" value="1"/>
</dbReference>
<dbReference type="NCBIfam" id="NF005463">
    <property type="entry name" value="PRK07059.1"/>
    <property type="match status" value="1"/>
</dbReference>
<accession>A0A2U8FVV3</accession>
<dbReference type="InterPro" id="IPR050237">
    <property type="entry name" value="ATP-dep_AMP-bd_enzyme"/>
</dbReference>
<dbReference type="KEGG" id="aon:DEH84_13560"/>
<proteinExistence type="inferred from homology"/>
<sequence length="566" mass="61545">MTSSKPWLAHYEAGVPAEINTAEYASLVDLLDQSFKQYAKRDMAAFMGAHFTYEQVDDQSRAMAAWLQSLGLAKGARVALMMPNVPQYVVAIAAVLRAGYVVVNVNPLYTPRELEHQLKDSGAEAIVILENFATTLQEVVKRTAVKHIVVAAMGDMLPGLKGPLVNFVVRHVKKMVPAYSLPNGGGIKVTPFKQVLSQGSSAKYARPSLRPDDIAFLQYTGGTTGVSKGATLLHSNIVANILQCEAWFKPELGKLGNQPLTVVCALPLYHIFALTACYMVGARMGSMNILIANPRDIPGFVKTLKNYKVNQFPAVNTLYNALANDPEFAKLDFSGLKVSNGGGMAVQQATAEKWQKLTGCPIVEGYGLSETSPVATVNRMDNKGFNGAIGLPLPSTEVAILDDDGNHLPIGGVGEISIRGPQVMAGYWNRPDETAKVMTSDGFFRTGDIGVMDETGLVKIVDRKKDMILVSGFNVYPNEVEQVVNMHPGVLECAAVGVPDSKSGEAVKLFVVRKDTTLTEEQLKAYCHEQLTGYKCPKHIEFRTDLPKTNVGKILRRELRDEKKAA</sequence>
<evidence type="ECO:0000256" key="5">
    <source>
        <dbReference type="ARBA" id="ARBA00022598"/>
    </source>
</evidence>
<comment type="similarity">
    <text evidence="4">Belongs to the ATP-dependent AMP-binding enzyme family.</text>
</comment>
<protein>
    <recommendedName>
        <fullName evidence="13">Long-chain-fatty-acid--CoA ligase</fullName>
        <ecNumber evidence="12">6.2.1.3</ecNumber>
    </recommendedName>
    <alternativeName>
        <fullName evidence="14">Long-chain acyl-CoA synthetase</fullName>
    </alternativeName>
</protein>
<evidence type="ECO:0000256" key="4">
    <source>
        <dbReference type="ARBA" id="ARBA00006432"/>
    </source>
</evidence>
<dbReference type="PANTHER" id="PTHR43767">
    <property type="entry name" value="LONG-CHAIN-FATTY-ACID--COA LIGASE"/>
    <property type="match status" value="1"/>
</dbReference>
<dbReference type="CDD" id="cd05936">
    <property type="entry name" value="FC-FACS_FadD_like"/>
    <property type="match status" value="1"/>
</dbReference>
<keyword evidence="8" id="KW-0067">ATP-binding</keyword>
<dbReference type="InterPro" id="IPR000873">
    <property type="entry name" value="AMP-dep_synth/lig_dom"/>
</dbReference>
<evidence type="ECO:0000256" key="14">
    <source>
        <dbReference type="ARBA" id="ARBA00042773"/>
    </source>
</evidence>
<evidence type="ECO:0000256" key="12">
    <source>
        <dbReference type="ARBA" id="ARBA00026121"/>
    </source>
</evidence>
<dbReference type="SUPFAM" id="SSF56801">
    <property type="entry name" value="Acetyl-CoA synthetase-like"/>
    <property type="match status" value="1"/>
</dbReference>
<evidence type="ECO:0000259" key="16">
    <source>
        <dbReference type="Pfam" id="PF13193"/>
    </source>
</evidence>
<dbReference type="Pfam" id="PF13193">
    <property type="entry name" value="AMP-binding_C"/>
    <property type="match status" value="1"/>
</dbReference>
<keyword evidence="11" id="KW-0472">Membrane</keyword>
<dbReference type="GO" id="GO:0004467">
    <property type="term" value="F:long-chain fatty acid-CoA ligase activity"/>
    <property type="evidence" value="ECO:0007669"/>
    <property type="project" value="UniProtKB-EC"/>
</dbReference>
<evidence type="ECO:0000259" key="15">
    <source>
        <dbReference type="Pfam" id="PF00501"/>
    </source>
</evidence>
<dbReference type="Gene3D" id="3.30.300.30">
    <property type="match status" value="1"/>
</dbReference>
<dbReference type="RefSeq" id="WP_109037332.1">
    <property type="nucleotide sequence ID" value="NZ_CP029210.1"/>
</dbReference>
<dbReference type="Gene3D" id="3.40.50.12780">
    <property type="entry name" value="N-terminal domain of ligase-like"/>
    <property type="match status" value="1"/>
</dbReference>
<comment type="pathway">
    <text evidence="3">Lipid metabolism; fatty acid beta-oxidation.</text>
</comment>
<dbReference type="AlphaFoldDB" id="A0A2U8FVV3"/>
<keyword evidence="7" id="KW-0276">Fatty acid metabolism</keyword>
<comment type="cofactor">
    <cofactor evidence="1">
        <name>Mg(2+)</name>
        <dbReference type="ChEBI" id="CHEBI:18420"/>
    </cofactor>
</comment>
<keyword evidence="5 17" id="KW-0436">Ligase</keyword>
<gene>
    <name evidence="17" type="ORF">DEH84_13560</name>
</gene>
<evidence type="ECO:0000256" key="8">
    <source>
        <dbReference type="ARBA" id="ARBA00022840"/>
    </source>
</evidence>
<evidence type="ECO:0000256" key="9">
    <source>
        <dbReference type="ARBA" id="ARBA00022842"/>
    </source>
</evidence>
<evidence type="ECO:0000256" key="3">
    <source>
        <dbReference type="ARBA" id="ARBA00005005"/>
    </source>
</evidence>